<dbReference type="KEGG" id="cthd:CDO33_18610"/>
<organism evidence="1 2">
    <name type="scientific">Clostridium thermosuccinogenes</name>
    <dbReference type="NCBI Taxonomy" id="84032"/>
    <lineage>
        <taxon>Bacteria</taxon>
        <taxon>Bacillati</taxon>
        <taxon>Bacillota</taxon>
        <taxon>Clostridia</taxon>
        <taxon>Eubacteriales</taxon>
        <taxon>Clostridiaceae</taxon>
        <taxon>Clostridium</taxon>
    </lineage>
</organism>
<name>A0A2K2EX01_9CLOT</name>
<accession>A0A2K2EX01</accession>
<dbReference type="InterPro" id="IPR052411">
    <property type="entry name" value="c-mor_Regulatory_Protein"/>
</dbReference>
<gene>
    <name evidence="1" type="ORF">CDQ84_17065</name>
</gene>
<dbReference type="OrthoDB" id="9800398at2"/>
<reference evidence="1 2" key="1">
    <citation type="submission" date="2017-06" db="EMBL/GenBank/DDBJ databases">
        <title>Investigating the central metabolism of Clostridium thermosuccinogenes.</title>
        <authorList>
            <person name="Koendjbiharie J.G."/>
            <person name="van Kranenburg R."/>
        </authorList>
    </citation>
    <scope>NUCLEOTIDE SEQUENCE [LARGE SCALE GENOMIC DNA]</scope>
    <source>
        <strain evidence="1 2">DSM 5806</strain>
    </source>
</reference>
<dbReference type="InterPro" id="IPR009057">
    <property type="entry name" value="Homeodomain-like_sf"/>
</dbReference>
<sequence length="88" mass="10483">MKYVKADDVFPEDLLKEIQKYIHGELVYIPKPKGARKRWGECSGIRKYLNQRNNDIRESFRKGYTIDQLCDKYCLSFDSVKKIVYSNK</sequence>
<keyword evidence="2" id="KW-1185">Reference proteome</keyword>
<protein>
    <recommendedName>
        <fullName evidence="3">Mor transcription activator domain-containing protein</fullName>
    </recommendedName>
</protein>
<dbReference type="NCBIfam" id="NF040785">
    <property type="entry name" value="CD3324_fam"/>
    <property type="match status" value="1"/>
</dbReference>
<dbReference type="Proteomes" id="UP000236151">
    <property type="component" value="Unassembled WGS sequence"/>
</dbReference>
<dbReference type="PANTHER" id="PTHR37812:SF1">
    <property type="entry name" value="MU-LIKE PROPHAGE FLUMU PROTEIN C"/>
    <property type="match status" value="1"/>
</dbReference>
<dbReference type="EMBL" id="NIOJ01000066">
    <property type="protein sequence ID" value="PNT95475.1"/>
    <property type="molecule type" value="Genomic_DNA"/>
</dbReference>
<evidence type="ECO:0000313" key="1">
    <source>
        <dbReference type="EMBL" id="PNT95475.1"/>
    </source>
</evidence>
<dbReference type="InterPro" id="IPR049739">
    <property type="entry name" value="YraL-like"/>
</dbReference>
<proteinExistence type="predicted"/>
<dbReference type="PANTHER" id="PTHR37812">
    <property type="entry name" value="MU-LIKE PROPHAGE FLUMU PROTEIN C"/>
    <property type="match status" value="1"/>
</dbReference>
<dbReference type="SUPFAM" id="SSF46689">
    <property type="entry name" value="Homeodomain-like"/>
    <property type="match status" value="1"/>
</dbReference>
<dbReference type="RefSeq" id="WP_103082948.1">
    <property type="nucleotide sequence ID" value="NZ_CP021850.1"/>
</dbReference>
<evidence type="ECO:0008006" key="3">
    <source>
        <dbReference type="Google" id="ProtNLM"/>
    </source>
</evidence>
<comment type="caution">
    <text evidence="1">The sequence shown here is derived from an EMBL/GenBank/DDBJ whole genome shotgun (WGS) entry which is preliminary data.</text>
</comment>
<dbReference type="AlphaFoldDB" id="A0A2K2EX01"/>
<evidence type="ECO:0000313" key="2">
    <source>
        <dbReference type="Proteomes" id="UP000236151"/>
    </source>
</evidence>